<keyword evidence="1" id="KW-1133">Transmembrane helix</keyword>
<reference evidence="2 3" key="1">
    <citation type="submission" date="2020-08" db="EMBL/GenBank/DDBJ databases">
        <title>Genomic Encyclopedia of Type Strains, Phase IV (KMG-IV): sequencing the most valuable type-strain genomes for metagenomic binning, comparative biology and taxonomic classification.</title>
        <authorList>
            <person name="Goeker M."/>
        </authorList>
    </citation>
    <scope>NUCLEOTIDE SEQUENCE [LARGE SCALE GENOMIC DNA]</scope>
    <source>
        <strain evidence="2 3">DSM 103570</strain>
    </source>
</reference>
<protein>
    <submittedName>
        <fullName evidence="2">Uncharacterized protein</fullName>
    </submittedName>
</protein>
<evidence type="ECO:0000313" key="3">
    <source>
        <dbReference type="Proteomes" id="UP000588647"/>
    </source>
</evidence>
<comment type="caution">
    <text evidence="2">The sequence shown here is derived from an EMBL/GenBank/DDBJ whole genome shotgun (WGS) entry which is preliminary data.</text>
</comment>
<organism evidence="2 3">
    <name type="scientific">Aurantimonas endophytica</name>
    <dbReference type="NCBI Taxonomy" id="1522175"/>
    <lineage>
        <taxon>Bacteria</taxon>
        <taxon>Pseudomonadati</taxon>
        <taxon>Pseudomonadota</taxon>
        <taxon>Alphaproteobacteria</taxon>
        <taxon>Hyphomicrobiales</taxon>
        <taxon>Aurantimonadaceae</taxon>
        <taxon>Aurantimonas</taxon>
    </lineage>
</organism>
<feature type="transmembrane region" description="Helical" evidence="1">
    <location>
        <begin position="27"/>
        <end position="51"/>
    </location>
</feature>
<feature type="transmembrane region" description="Helical" evidence="1">
    <location>
        <begin position="122"/>
        <end position="139"/>
    </location>
</feature>
<keyword evidence="1" id="KW-0472">Membrane</keyword>
<gene>
    <name evidence="2" type="ORF">GGR03_001510</name>
</gene>
<evidence type="ECO:0000313" key="2">
    <source>
        <dbReference type="EMBL" id="MBB4002463.1"/>
    </source>
</evidence>
<dbReference type="AlphaFoldDB" id="A0A7W6MP08"/>
<dbReference type="EMBL" id="JACIEM010000001">
    <property type="protein sequence ID" value="MBB4002463.1"/>
    <property type="molecule type" value="Genomic_DNA"/>
</dbReference>
<evidence type="ECO:0000256" key="1">
    <source>
        <dbReference type="SAM" id="Phobius"/>
    </source>
</evidence>
<name>A0A7W6MP08_9HYPH</name>
<dbReference type="RefSeq" id="WP_183206906.1">
    <property type="nucleotide sequence ID" value="NZ_JAAAMM010000001.1"/>
</dbReference>
<accession>A0A7W6MP08</accession>
<dbReference type="Proteomes" id="UP000588647">
    <property type="component" value="Unassembled WGS sequence"/>
</dbReference>
<keyword evidence="3" id="KW-1185">Reference proteome</keyword>
<feature type="transmembrane region" description="Helical" evidence="1">
    <location>
        <begin position="57"/>
        <end position="76"/>
    </location>
</feature>
<sequence length="147" mass="16231">MVLQLITRLITGEAGTYLVRMRRLAGLYSAMALLGVITLAFLLGSLFIFLADHFGSLATALGFAAFFFVLFLGVWIMTVMVQRTPTRRADDRLQSDIASIAGVAALTNAPLLLRSVRRNKKLLLLPVVGATGFAIWRAVTTYRERIR</sequence>
<proteinExistence type="predicted"/>
<keyword evidence="1" id="KW-0812">Transmembrane</keyword>